<accession>X0SVQ6</accession>
<comment type="caution">
    <text evidence="1">The sequence shown here is derived from an EMBL/GenBank/DDBJ whole genome shotgun (WGS) entry which is preliminary data.</text>
</comment>
<protein>
    <submittedName>
        <fullName evidence="1">Uncharacterized protein</fullName>
    </submittedName>
</protein>
<proteinExistence type="predicted"/>
<organism evidence="1">
    <name type="scientific">marine sediment metagenome</name>
    <dbReference type="NCBI Taxonomy" id="412755"/>
    <lineage>
        <taxon>unclassified sequences</taxon>
        <taxon>metagenomes</taxon>
        <taxon>ecological metagenomes</taxon>
    </lineage>
</organism>
<name>X0SVQ6_9ZZZZ</name>
<dbReference type="AlphaFoldDB" id="X0SVQ6"/>
<reference evidence="1" key="1">
    <citation type="journal article" date="2014" name="Front. Microbiol.">
        <title>High frequency of phylogenetically diverse reductive dehalogenase-homologous genes in deep subseafloor sedimentary metagenomes.</title>
        <authorList>
            <person name="Kawai M."/>
            <person name="Futagami T."/>
            <person name="Toyoda A."/>
            <person name="Takaki Y."/>
            <person name="Nishi S."/>
            <person name="Hori S."/>
            <person name="Arai W."/>
            <person name="Tsubouchi T."/>
            <person name="Morono Y."/>
            <person name="Uchiyama I."/>
            <person name="Ito T."/>
            <person name="Fujiyama A."/>
            <person name="Inagaki F."/>
            <person name="Takami H."/>
        </authorList>
    </citation>
    <scope>NUCLEOTIDE SEQUENCE</scope>
    <source>
        <strain evidence="1">Expedition CK06-06</strain>
    </source>
</reference>
<gene>
    <name evidence="1" type="ORF">S01H1_04655</name>
</gene>
<dbReference type="EMBL" id="BARS01002446">
    <property type="protein sequence ID" value="GAF85283.1"/>
    <property type="molecule type" value="Genomic_DNA"/>
</dbReference>
<sequence>MNIPKEYEGNDAMIIYQMKNGICSFQYIFTYKEKVAEMLSYIKG</sequence>
<feature type="non-terminal residue" evidence="1">
    <location>
        <position position="44"/>
    </location>
</feature>
<evidence type="ECO:0000313" key="1">
    <source>
        <dbReference type="EMBL" id="GAF85283.1"/>
    </source>
</evidence>